<evidence type="ECO:0000259" key="5">
    <source>
        <dbReference type="PROSITE" id="PS51206"/>
    </source>
</evidence>
<dbReference type="Pfam" id="PF19263">
    <property type="entry name" value="DUF5906"/>
    <property type="match status" value="1"/>
</dbReference>
<dbReference type="GO" id="GO:0016787">
    <property type="term" value="F:hydrolase activity"/>
    <property type="evidence" value="ECO:0007669"/>
    <property type="project" value="UniProtKB-KW"/>
</dbReference>
<protein>
    <submittedName>
        <fullName evidence="6">Putative DNA primase/helicase</fullName>
    </submittedName>
</protein>
<proteinExistence type="predicted"/>
<gene>
    <name evidence="6" type="ORF">SAMN02910280_1468</name>
</gene>
<dbReference type="InterPro" id="IPR014015">
    <property type="entry name" value="Helicase_SF3_DNA-vir"/>
</dbReference>
<feature type="compositionally biased region" description="Low complexity" evidence="4">
    <location>
        <begin position="43"/>
        <end position="55"/>
    </location>
</feature>
<dbReference type="InterPro" id="IPR051620">
    <property type="entry name" value="ORF904-like_C"/>
</dbReference>
<evidence type="ECO:0000256" key="1">
    <source>
        <dbReference type="ARBA" id="ARBA00022741"/>
    </source>
</evidence>
<dbReference type="PANTHER" id="PTHR35372:SF2">
    <property type="entry name" value="SF3 HELICASE DOMAIN-CONTAINING PROTEIN"/>
    <property type="match status" value="1"/>
</dbReference>
<dbReference type="InterPro" id="IPR045455">
    <property type="entry name" value="NrS-1_pol-like_helicase"/>
</dbReference>
<feature type="region of interest" description="Disordered" evidence="4">
    <location>
        <begin position="1"/>
        <end position="55"/>
    </location>
</feature>
<keyword evidence="1" id="KW-0547">Nucleotide-binding</keyword>
<evidence type="ECO:0000256" key="4">
    <source>
        <dbReference type="SAM" id="MobiDB-lite"/>
    </source>
</evidence>
<evidence type="ECO:0000256" key="3">
    <source>
        <dbReference type="ARBA" id="ARBA00022840"/>
    </source>
</evidence>
<keyword evidence="2" id="KW-0378">Hydrolase</keyword>
<keyword evidence="6" id="KW-0347">Helicase</keyword>
<dbReference type="NCBIfam" id="TIGR01613">
    <property type="entry name" value="primase_Cterm"/>
    <property type="match status" value="1"/>
</dbReference>
<reference evidence="6 7" key="1">
    <citation type="submission" date="2016-11" db="EMBL/GenBank/DDBJ databases">
        <authorList>
            <person name="Jaros S."/>
            <person name="Januszkiewicz K."/>
            <person name="Wedrychowicz H."/>
        </authorList>
    </citation>
    <scope>NUCLEOTIDE SEQUENCE [LARGE SCALE GENOMIC DNA]</scope>
    <source>
        <strain evidence="6 7">YL228</strain>
    </source>
</reference>
<keyword evidence="3" id="KW-0067">ATP-binding</keyword>
<dbReference type="Proteomes" id="UP000183461">
    <property type="component" value="Unassembled WGS sequence"/>
</dbReference>
<dbReference type="PANTHER" id="PTHR35372">
    <property type="entry name" value="ATP BINDING PROTEIN-RELATED"/>
    <property type="match status" value="1"/>
</dbReference>
<evidence type="ECO:0000313" key="6">
    <source>
        <dbReference type="EMBL" id="SFW27631.1"/>
    </source>
</evidence>
<dbReference type="AlphaFoldDB" id="A0A1K1MWZ9"/>
<dbReference type="EMBL" id="FPIP01000003">
    <property type="protein sequence ID" value="SFW27631.1"/>
    <property type="molecule type" value="Genomic_DNA"/>
</dbReference>
<dbReference type="InterPro" id="IPR027417">
    <property type="entry name" value="P-loop_NTPase"/>
</dbReference>
<evidence type="ECO:0000313" key="7">
    <source>
        <dbReference type="Proteomes" id="UP000183461"/>
    </source>
</evidence>
<dbReference type="GO" id="GO:0004386">
    <property type="term" value="F:helicase activity"/>
    <property type="evidence" value="ECO:0007669"/>
    <property type="project" value="UniProtKB-KW"/>
</dbReference>
<dbReference type="RefSeq" id="WP_177243936.1">
    <property type="nucleotide sequence ID" value="NZ_FPIP01000003.1"/>
</dbReference>
<dbReference type="PROSITE" id="PS51206">
    <property type="entry name" value="SF3_HELICASE_1"/>
    <property type="match status" value="1"/>
</dbReference>
<dbReference type="InterPro" id="IPR006500">
    <property type="entry name" value="Helicase_put_C_phage/plasmid"/>
</dbReference>
<feature type="compositionally biased region" description="Acidic residues" evidence="4">
    <location>
        <begin position="15"/>
        <end position="26"/>
    </location>
</feature>
<name>A0A1K1MWZ9_RUMFL</name>
<dbReference type="GO" id="GO:0005524">
    <property type="term" value="F:ATP binding"/>
    <property type="evidence" value="ECO:0007669"/>
    <property type="project" value="UniProtKB-KW"/>
</dbReference>
<organism evidence="6 7">
    <name type="scientific">Ruminococcus flavefaciens</name>
    <dbReference type="NCBI Taxonomy" id="1265"/>
    <lineage>
        <taxon>Bacteria</taxon>
        <taxon>Bacillati</taxon>
        <taxon>Bacillota</taxon>
        <taxon>Clostridia</taxon>
        <taxon>Eubacteriales</taxon>
        <taxon>Oscillospiraceae</taxon>
        <taxon>Ruminococcus</taxon>
    </lineage>
</organism>
<sequence length="491" mass="55971">MEIVSQDEAANMSFPDEEPTIIDVEPEALTSDGDTESEYTAIEEQSYSESYSTSDTSFATDTAPVWLDDKSVNEIIFCEEFLSEHRIICINNQFIGFDGVIEDIYIEKLIYDKLKPYIQKGVAGKVKQLCQALKLDAHSEEIVPDMNEIHLLNGTLNAKTGEFTYEKKFCFGRINNSYNPNAASPEKFLSFLSELLIPEDILTLQEWFGYLLIPSTKAQKMLTIIGNGGEGKSRIGVLLKNIYGRTMSTGNLYTLETNRFARAALENSYLFLDDDMIMEKLSETNVLKTIITNEGKMLIEKKSIQPYSANIYAKLMSFGNGSLKSLTDKSDGFFRRQIIITTKPKPENRVDDPFLVEKFISEKEGILLWSLEGLKRLRNNNFSFTISERTAENLRNSMKDSSNIIGFLEDEQFVKFGKELECSTADLYSGYCHWCAINSTDPMKKEMFNFWLKQNHNKYNIEYGNNIQSHGNAKKARGYRGLDTTYRNNLS</sequence>
<accession>A0A1K1MWZ9</accession>
<feature type="domain" description="SF3 helicase" evidence="5">
    <location>
        <begin position="199"/>
        <end position="355"/>
    </location>
</feature>
<dbReference type="Gene3D" id="3.40.50.300">
    <property type="entry name" value="P-loop containing nucleotide triphosphate hydrolases"/>
    <property type="match status" value="1"/>
</dbReference>
<evidence type="ECO:0000256" key="2">
    <source>
        <dbReference type="ARBA" id="ARBA00022801"/>
    </source>
</evidence>